<dbReference type="InterPro" id="IPR001173">
    <property type="entry name" value="Glyco_trans_2-like"/>
</dbReference>
<keyword evidence="2" id="KW-0472">Membrane</keyword>
<sequence>MRTLTVFTPTYNRAYCLHVLYESLARQSNTDFEWLIIDDGSTDNTSEIVERWMQENLVSIRYYRQQNQGMHGAHNSAYEHIKTELNVCIDSDDYMPEDAVEKIISFWKQHGSDKVSGFIGLDSYFNGEIIGTRLPENVKTATLFDLYYKYGVTGDKKLVYRTALMKEYPYPLFEGENYVGLAYKYYMLDIHYELLIMNEVLCCVEYLPDGSTRNMLKQYRRNPKGFAFYRVELMKLPFAGIPFKIRQSIHYVSSSLMTRNKRMLRETPEKLLTLLTLFPGFALYLYIMSKTKTSS</sequence>
<dbReference type="eggNOG" id="COG0463">
    <property type="taxonomic scope" value="Bacteria"/>
</dbReference>
<gene>
    <name evidence="4" type="ORF">PWYN_08310</name>
</gene>
<reference evidence="4 5" key="1">
    <citation type="submission" date="2014-08" db="EMBL/GenBank/DDBJ databases">
        <authorList>
            <person name="den Bakker H.C."/>
        </authorList>
    </citation>
    <scope>NUCLEOTIDE SEQUENCE [LARGE SCALE GENOMIC DNA]</scope>
    <source>
        <strain evidence="4 5">DSM 18334</strain>
    </source>
</reference>
<dbReference type="OrthoDB" id="9810303at2"/>
<evidence type="ECO:0000313" key="4">
    <source>
        <dbReference type="EMBL" id="KGE19340.1"/>
    </source>
</evidence>
<comment type="caution">
    <text evidence="4">The sequence shown here is derived from an EMBL/GenBank/DDBJ whole genome shotgun (WGS) entry which is preliminary data.</text>
</comment>
<comment type="similarity">
    <text evidence="1">Belongs to the glycosyltransferase 2 family.</text>
</comment>
<dbReference type="InterPro" id="IPR029044">
    <property type="entry name" value="Nucleotide-diphossugar_trans"/>
</dbReference>
<dbReference type="CDD" id="cd00761">
    <property type="entry name" value="Glyco_tranf_GTA_type"/>
    <property type="match status" value="1"/>
</dbReference>
<keyword evidence="2" id="KW-0812">Transmembrane</keyword>
<accession>A0A098M9W0</accession>
<keyword evidence="4" id="KW-0808">Transferase</keyword>
<dbReference type="GO" id="GO:0016758">
    <property type="term" value="F:hexosyltransferase activity"/>
    <property type="evidence" value="ECO:0007669"/>
    <property type="project" value="UniProtKB-ARBA"/>
</dbReference>
<dbReference type="PANTHER" id="PTHR22916:SF3">
    <property type="entry name" value="UDP-GLCNAC:BETAGAL BETA-1,3-N-ACETYLGLUCOSAMINYLTRANSFERASE-LIKE PROTEIN 1"/>
    <property type="match status" value="1"/>
</dbReference>
<keyword evidence="5" id="KW-1185">Reference proteome</keyword>
<feature type="transmembrane region" description="Helical" evidence="2">
    <location>
        <begin position="271"/>
        <end position="289"/>
    </location>
</feature>
<evidence type="ECO:0000313" key="5">
    <source>
        <dbReference type="Proteomes" id="UP000029734"/>
    </source>
</evidence>
<protein>
    <submittedName>
        <fullName evidence="4">Beta-glycosyltransferase</fullName>
    </submittedName>
</protein>
<feature type="domain" description="Glycosyltransferase 2-like" evidence="3">
    <location>
        <begin position="5"/>
        <end position="134"/>
    </location>
</feature>
<dbReference type="RefSeq" id="WP_036650208.1">
    <property type="nucleotide sequence ID" value="NZ_JQCR01000002.1"/>
</dbReference>
<evidence type="ECO:0000256" key="2">
    <source>
        <dbReference type="SAM" id="Phobius"/>
    </source>
</evidence>
<organism evidence="4 5">
    <name type="scientific">Paenibacillus wynnii</name>
    <dbReference type="NCBI Taxonomy" id="268407"/>
    <lineage>
        <taxon>Bacteria</taxon>
        <taxon>Bacillati</taxon>
        <taxon>Bacillota</taxon>
        <taxon>Bacilli</taxon>
        <taxon>Bacillales</taxon>
        <taxon>Paenibacillaceae</taxon>
        <taxon>Paenibacillus</taxon>
    </lineage>
</organism>
<dbReference type="Pfam" id="PF00535">
    <property type="entry name" value="Glycos_transf_2"/>
    <property type="match status" value="1"/>
</dbReference>
<evidence type="ECO:0000256" key="1">
    <source>
        <dbReference type="ARBA" id="ARBA00006739"/>
    </source>
</evidence>
<dbReference type="Gene3D" id="3.90.550.10">
    <property type="entry name" value="Spore Coat Polysaccharide Biosynthesis Protein SpsA, Chain A"/>
    <property type="match status" value="1"/>
</dbReference>
<dbReference type="STRING" id="268407.PWYN_08310"/>
<dbReference type="SUPFAM" id="SSF53448">
    <property type="entry name" value="Nucleotide-diphospho-sugar transferases"/>
    <property type="match status" value="1"/>
</dbReference>
<name>A0A098M9W0_9BACL</name>
<reference evidence="4 5" key="2">
    <citation type="submission" date="2014-10" db="EMBL/GenBank/DDBJ databases">
        <title>Comparative genomics of the Paenibacillus odorifer group.</title>
        <authorList>
            <person name="Tsai Y.-C."/>
            <person name="Martin N."/>
            <person name="Korlach J."/>
            <person name="Wiedmann M."/>
        </authorList>
    </citation>
    <scope>NUCLEOTIDE SEQUENCE [LARGE SCALE GENOMIC DNA]</scope>
    <source>
        <strain evidence="4 5">DSM 18334</strain>
    </source>
</reference>
<dbReference type="Proteomes" id="UP000029734">
    <property type="component" value="Unassembled WGS sequence"/>
</dbReference>
<dbReference type="AlphaFoldDB" id="A0A098M9W0"/>
<proteinExistence type="inferred from homology"/>
<dbReference type="EMBL" id="JQCR01000002">
    <property type="protein sequence ID" value="KGE19340.1"/>
    <property type="molecule type" value="Genomic_DNA"/>
</dbReference>
<evidence type="ECO:0000259" key="3">
    <source>
        <dbReference type="Pfam" id="PF00535"/>
    </source>
</evidence>
<keyword evidence="2" id="KW-1133">Transmembrane helix</keyword>
<dbReference type="PANTHER" id="PTHR22916">
    <property type="entry name" value="GLYCOSYLTRANSFERASE"/>
    <property type="match status" value="1"/>
</dbReference>